<dbReference type="GeneID" id="112273304"/>
<dbReference type="GO" id="GO:0016607">
    <property type="term" value="C:nuclear speck"/>
    <property type="evidence" value="ECO:0007669"/>
    <property type="project" value="UniProtKB-SubCell"/>
</dbReference>
<evidence type="ECO:0000313" key="13">
    <source>
        <dbReference type="Proteomes" id="UP000006727"/>
    </source>
</evidence>
<dbReference type="GO" id="GO:0070628">
    <property type="term" value="F:proteasome binding"/>
    <property type="evidence" value="ECO:0000318"/>
    <property type="project" value="GO_Central"/>
</dbReference>
<feature type="domain" description="Proteasome activator Blm10 middle HEAT repeats region" evidence="10">
    <location>
        <begin position="375"/>
        <end position="567"/>
    </location>
</feature>
<evidence type="ECO:0000256" key="8">
    <source>
        <dbReference type="ARBA" id="ARBA00023242"/>
    </source>
</evidence>
<comment type="similarity">
    <text evidence="3">Belongs to the BLM10 family.</text>
</comment>
<dbReference type="EnsemblPlants" id="Pp3c20_11540V3.4">
    <property type="protein sequence ID" value="Pp3c20_11540V3.4"/>
    <property type="gene ID" value="Pp3c20_11540"/>
</dbReference>
<evidence type="ECO:0000256" key="1">
    <source>
        <dbReference type="ARBA" id="ARBA00004324"/>
    </source>
</evidence>
<keyword evidence="5" id="KW-0677">Repeat</keyword>
<evidence type="ECO:0008006" key="14">
    <source>
        <dbReference type="Google" id="ProtNLM"/>
    </source>
</evidence>
<keyword evidence="13" id="KW-1185">Reference proteome</keyword>
<dbReference type="InterPro" id="IPR021843">
    <property type="entry name" value="PSME4_C"/>
</dbReference>
<dbReference type="SUPFAM" id="SSF48371">
    <property type="entry name" value="ARM repeat"/>
    <property type="match status" value="2"/>
</dbReference>
<dbReference type="Pfam" id="PF11919">
    <property type="entry name" value="PSME4_C"/>
    <property type="match status" value="1"/>
</dbReference>
<dbReference type="InterPro" id="IPR055455">
    <property type="entry name" value="HEAT_PSME4"/>
</dbReference>
<evidence type="ECO:0000256" key="3">
    <source>
        <dbReference type="ARBA" id="ARBA00005739"/>
    </source>
</evidence>
<dbReference type="PANTHER" id="PTHR32170:SF3">
    <property type="entry name" value="PROTEASOME ACTIVATOR COMPLEX SUBUNIT 4"/>
    <property type="match status" value="1"/>
</dbReference>
<organism evidence="12 13">
    <name type="scientific">Physcomitrium patens</name>
    <name type="common">Spreading-leaved earth moss</name>
    <name type="synonym">Physcomitrella patens</name>
    <dbReference type="NCBI Taxonomy" id="3218"/>
    <lineage>
        <taxon>Eukaryota</taxon>
        <taxon>Viridiplantae</taxon>
        <taxon>Streptophyta</taxon>
        <taxon>Embryophyta</taxon>
        <taxon>Bryophyta</taxon>
        <taxon>Bryophytina</taxon>
        <taxon>Bryopsida</taxon>
        <taxon>Funariidae</taxon>
        <taxon>Funariales</taxon>
        <taxon>Funariaceae</taxon>
        <taxon>Physcomitrium</taxon>
    </lineage>
</organism>
<dbReference type="RefSeq" id="XP_073385538.1">
    <property type="nucleotide sequence ID" value="XM_073529437.1"/>
</dbReference>
<evidence type="ECO:0000313" key="12">
    <source>
        <dbReference type="EnsemblPlants" id="Pp3c20_11540V3.4"/>
    </source>
</evidence>
<evidence type="ECO:0000259" key="10">
    <source>
        <dbReference type="Pfam" id="PF16507"/>
    </source>
</evidence>
<feature type="domain" description="Proteasome activator complex subunit 4-like HEAT repeat-like" evidence="11">
    <location>
        <begin position="1343"/>
        <end position="1472"/>
    </location>
</feature>
<dbReference type="GO" id="GO:0005634">
    <property type="term" value="C:nucleus"/>
    <property type="evidence" value="ECO:0000318"/>
    <property type="project" value="GO_Central"/>
</dbReference>
<dbReference type="Gene3D" id="1.25.10.10">
    <property type="entry name" value="Leucine-rich Repeat Variant"/>
    <property type="match status" value="1"/>
</dbReference>
<feature type="domain" description="Proteasome activator Blm10 middle HEAT repeats region" evidence="10">
    <location>
        <begin position="584"/>
        <end position="882"/>
    </location>
</feature>
<sequence>MLGGAGVRVKVRDPLEVSIFFRLGLFSARYSSCTLIRLASTIHCLQPMDVQMEHDESGTLVGHICNSWLPVSEEIKTETRRFNDVVGLLQSTWKDQNPETKYSALKWISLISTYLRAKAPVAFADLETVVRIGLDVILQTSDNLFIQIRWAQLLSKILKKFRSKLNLTVEWRPLYKIVSETHFKRRQSYEGLALKQIHLEQITSLIRRCRRFFPSTAAVEIWNEFRPAFDDLSHNSALEAAGFTCLFLPSNLDGRDATSSFLTRDWLIEVMRIWAAMPNCRFWTFQWATLMSRVLKHSHDTFDHWEDFVPTLFTFYLQSFEVPVGRASASSPIQREIPREVMVAFNQGWSFSASKVHAKSMVYLIKPNGAALPSLDVLVDLLEQYFHPSNGGHWTSSLEQFLQHLVRYFLKRLSKQRSRGSINQLGEMERSTFVKAMLRLIDRGQYSKTPALASTAASTASTLAFIEPYAVLPLIVSRFYSAMDTITATHQLQTAVTSLALVSRAIILASAKEEGTEHSHMLDTESATTLKDTLVMAMFSTLMGLDANDPPKTLATMQFYCSVLSSIGALGDESDGGSTALSLDWSQWLNEFLSRLFTLLMHLEPSNQSGPEIEDSSQLSSKTFLLEGDSYYRHVLELLFGRLTKSLYQQAVRKVAEFLHGQVLPGAVAEIGFLCSAAVYANPQYAVPQLLEPLINSVLSALADTPSTGFSGHGSRGSSAEFKVGLSPGLELSVRYQLNVLGIALTFSGAVLLRYNDLLIELISAAFDAPSKKVNEAGGRVLTSVLSGMVSFYPLDQFKIITGIDGVEDWVSNKDTLECPVWHLPEAAELSFANQLLNLHLERSLADLRFICQEKKLEENPGQIKEQLRVLLLRVDASLHGVQSSLPDFQLLSEDEKGRSLTVAGAAGASVGSRALREDAADTLHTVFMYLFEKRADDTALLMLLVRIIDTVVNFGWSEYGHWSQERQLWRSVSKRFSEPKVNYITNADGKGKRRPRWLVVEIVYAQSALRASQAGYRHYSRDTTTHIVPSHVTALTNDLLRLSLHRYDAVRTAAAGSLLKVMKRFPSLVKECMPMLTSSLQDPAAIEDSALGACQILSSRSIIRHLMQDWNDLVEFLMAILNSSHHDSVKAQAAINEIFIVFNVRFGGLPARAWSSQKGNTGDVSLADFVSHIKSLGDGAGNMHWRYTIMAQAMLLLLAAPGQSSTDSFEPSNTALETRQLITGQFLNNLKSELPPLRPLSVAALLLLLQPGPYKVPAAQGPPKHRAALQLAKQSVATIFQEEKYAETVVNNLGFDHIFAGESGRSSRSMLLSMPELGLTALLPSFVREWPRTRTWNAGMSGEAFSSNHAKFFKRLVQEGGETVLIAVRGPLEVAVQSIEERGKQCVAAELVAGVLHSDVQSVLDAWSVWIRPLLRKALLQSTVESAPEWAACVRFAVTGKGRLGRNAPLLRSQVLESLVEPLAQSSASTSLVTKRLMFLRAALVEVSSASWSTSNVLYQSTILSELMSCMTHPAAQVREGVGNLMCVVASNLEHLFALHKGVIEAGATMEETLVVDESVKKWSFEMVEGATAAAVKIQAGTGLSLGGTALAALGGVGPSSSANEDDEGTEVEAASKWMETTLYFVIASLKSGRAVPLNGIIVGLLRPILSIQECSDKELSSLAKRALQLLNSAAPFDIDHIDGAVIAVLGAATDANWHTRVSALTFLQSLVYRHTFILGGDATEALWRQVQDLLSDPQLEVRESAATTLSGMLKGTDSKQAKAFREQVTSTVSSLQGSPGGKKPRKRGVGETGLSINALHRIVLGLAACILSVPYDMPSWLPEMVTQLVAFSREPAPVRSTVSKTIAEFRRTHSDTWSFQKAAFSDDQLEVLSDLTSSASYFA</sequence>
<feature type="domain" description="Proteasome activator complex subunit 4 C-terminal" evidence="9">
    <location>
        <begin position="1801"/>
        <end position="1885"/>
    </location>
</feature>
<dbReference type="InterPro" id="IPR011989">
    <property type="entry name" value="ARM-like"/>
</dbReference>
<evidence type="ECO:0000256" key="6">
    <source>
        <dbReference type="ARBA" id="ARBA00022763"/>
    </source>
</evidence>
<keyword evidence="7" id="KW-0234">DNA repair</keyword>
<dbReference type="Pfam" id="PF16507">
    <property type="entry name" value="HEAT_PSME4_mid"/>
    <property type="match status" value="2"/>
</dbReference>
<reference evidence="12 13" key="2">
    <citation type="journal article" date="2018" name="Plant J.">
        <title>The Physcomitrella patens chromosome-scale assembly reveals moss genome structure and evolution.</title>
        <authorList>
            <person name="Lang D."/>
            <person name="Ullrich K.K."/>
            <person name="Murat F."/>
            <person name="Fuchs J."/>
            <person name="Jenkins J."/>
            <person name="Haas F.B."/>
            <person name="Piednoel M."/>
            <person name="Gundlach H."/>
            <person name="Van Bel M."/>
            <person name="Meyberg R."/>
            <person name="Vives C."/>
            <person name="Morata J."/>
            <person name="Symeonidi A."/>
            <person name="Hiss M."/>
            <person name="Muchero W."/>
            <person name="Kamisugi Y."/>
            <person name="Saleh O."/>
            <person name="Blanc G."/>
            <person name="Decker E.L."/>
            <person name="van Gessel N."/>
            <person name="Grimwood J."/>
            <person name="Hayes R.D."/>
            <person name="Graham S.W."/>
            <person name="Gunter L.E."/>
            <person name="McDaniel S.F."/>
            <person name="Hoernstein S.N.W."/>
            <person name="Larsson A."/>
            <person name="Li F.W."/>
            <person name="Perroud P.F."/>
            <person name="Phillips J."/>
            <person name="Ranjan P."/>
            <person name="Rokshar D.S."/>
            <person name="Rothfels C.J."/>
            <person name="Schneider L."/>
            <person name="Shu S."/>
            <person name="Stevenson D.W."/>
            <person name="Thummler F."/>
            <person name="Tillich M."/>
            <person name="Villarreal Aguilar J.C."/>
            <person name="Widiez T."/>
            <person name="Wong G.K."/>
            <person name="Wymore A."/>
            <person name="Zhang Y."/>
            <person name="Zimmer A.D."/>
            <person name="Quatrano R.S."/>
            <person name="Mayer K.F.X."/>
            <person name="Goodstein D."/>
            <person name="Casacuberta J.M."/>
            <person name="Vandepoele K."/>
            <person name="Reski R."/>
            <person name="Cuming A.C."/>
            <person name="Tuskan G.A."/>
            <person name="Maumus F."/>
            <person name="Salse J."/>
            <person name="Schmutz J."/>
            <person name="Rensing S.A."/>
        </authorList>
    </citation>
    <scope>NUCLEOTIDE SEQUENCE [LARGE SCALE GENOMIC DNA]</scope>
    <source>
        <strain evidence="12 13">cv. Gransden 2004</strain>
    </source>
</reference>
<name>A0A7I4FCX4_PHYPA</name>
<dbReference type="GO" id="GO:0010499">
    <property type="term" value="P:proteasomal ubiquitin-independent protein catabolic process"/>
    <property type="evidence" value="ECO:0000318"/>
    <property type="project" value="GO_Central"/>
</dbReference>
<dbReference type="Gramene" id="Pp3c20_11540V3.4">
    <property type="protein sequence ID" value="Pp3c20_11540V3.4"/>
    <property type="gene ID" value="Pp3c20_11540"/>
</dbReference>
<protein>
    <recommendedName>
        <fullName evidence="14">Proteasome activator subunit 4</fullName>
    </recommendedName>
</protein>
<keyword evidence="8" id="KW-0539">Nucleus</keyword>
<keyword evidence="6" id="KW-0227">DNA damage</keyword>
<dbReference type="InterPro" id="IPR035309">
    <property type="entry name" value="PSME4"/>
</dbReference>
<evidence type="ECO:0000256" key="7">
    <source>
        <dbReference type="ARBA" id="ARBA00023204"/>
    </source>
</evidence>
<dbReference type="GO" id="GO:0016504">
    <property type="term" value="F:peptidase activator activity"/>
    <property type="evidence" value="ECO:0000318"/>
    <property type="project" value="GO_Central"/>
</dbReference>
<accession>A0A7I4FCX4</accession>
<dbReference type="GO" id="GO:0006281">
    <property type="term" value="P:DNA repair"/>
    <property type="evidence" value="ECO:0007669"/>
    <property type="project" value="UniProtKB-KW"/>
</dbReference>
<reference evidence="12 13" key="1">
    <citation type="journal article" date="2008" name="Science">
        <title>The Physcomitrella genome reveals evolutionary insights into the conquest of land by plants.</title>
        <authorList>
            <person name="Rensing S."/>
            <person name="Lang D."/>
            <person name="Zimmer A."/>
            <person name="Terry A."/>
            <person name="Salamov A."/>
            <person name="Shapiro H."/>
            <person name="Nishiyama T."/>
            <person name="Perroud P.-F."/>
            <person name="Lindquist E."/>
            <person name="Kamisugi Y."/>
            <person name="Tanahashi T."/>
            <person name="Sakakibara K."/>
            <person name="Fujita T."/>
            <person name="Oishi K."/>
            <person name="Shin-I T."/>
            <person name="Kuroki Y."/>
            <person name="Toyoda A."/>
            <person name="Suzuki Y."/>
            <person name="Hashimoto A."/>
            <person name="Yamaguchi K."/>
            <person name="Sugano A."/>
            <person name="Kohara Y."/>
            <person name="Fujiyama A."/>
            <person name="Anterola A."/>
            <person name="Aoki S."/>
            <person name="Ashton N."/>
            <person name="Barbazuk W.B."/>
            <person name="Barker E."/>
            <person name="Bennetzen J."/>
            <person name="Bezanilla M."/>
            <person name="Blankenship R."/>
            <person name="Cho S.H."/>
            <person name="Dutcher S."/>
            <person name="Estelle M."/>
            <person name="Fawcett J.A."/>
            <person name="Gundlach H."/>
            <person name="Hanada K."/>
            <person name="Heyl A."/>
            <person name="Hicks K.A."/>
            <person name="Hugh J."/>
            <person name="Lohr M."/>
            <person name="Mayer K."/>
            <person name="Melkozernov A."/>
            <person name="Murata T."/>
            <person name="Nelson D."/>
            <person name="Pils B."/>
            <person name="Prigge M."/>
            <person name="Reiss B."/>
            <person name="Renner T."/>
            <person name="Rombauts S."/>
            <person name="Rushton P."/>
            <person name="Sanderfoot A."/>
            <person name="Schween G."/>
            <person name="Shiu S.-H."/>
            <person name="Stueber K."/>
            <person name="Theodoulou F.L."/>
            <person name="Tu H."/>
            <person name="Van de Peer Y."/>
            <person name="Verrier P.J."/>
            <person name="Waters E."/>
            <person name="Wood A."/>
            <person name="Yang L."/>
            <person name="Cove D."/>
            <person name="Cuming A."/>
            <person name="Hasebe M."/>
            <person name="Lucas S."/>
            <person name="Mishler D.B."/>
            <person name="Reski R."/>
            <person name="Grigoriev I."/>
            <person name="Quatrano R.S."/>
            <person name="Boore J.L."/>
        </authorList>
    </citation>
    <scope>NUCLEOTIDE SEQUENCE [LARGE SCALE GENOMIC DNA]</scope>
    <source>
        <strain evidence="12 13">cv. Gransden 2004</strain>
    </source>
</reference>
<evidence type="ECO:0000259" key="9">
    <source>
        <dbReference type="Pfam" id="PF11919"/>
    </source>
</evidence>
<comment type="subcellular location">
    <subcellularLocation>
        <location evidence="2">Cytoplasm</location>
    </subcellularLocation>
    <subcellularLocation>
        <location evidence="1">Nucleus speckle</location>
    </subcellularLocation>
</comment>
<proteinExistence type="inferred from homology"/>
<dbReference type="InterPro" id="IPR032430">
    <property type="entry name" value="Blm10_mid"/>
</dbReference>
<evidence type="ECO:0000256" key="2">
    <source>
        <dbReference type="ARBA" id="ARBA00004496"/>
    </source>
</evidence>
<dbReference type="GO" id="GO:0005829">
    <property type="term" value="C:cytosol"/>
    <property type="evidence" value="ECO:0000318"/>
    <property type="project" value="GO_Central"/>
</dbReference>
<dbReference type="Pfam" id="PF23096">
    <property type="entry name" value="HEAT_PSME4"/>
    <property type="match status" value="1"/>
</dbReference>
<gene>
    <name evidence="12" type="primary">LOC112273304</name>
</gene>
<dbReference type="InterPro" id="IPR016024">
    <property type="entry name" value="ARM-type_fold"/>
</dbReference>
<dbReference type="FunCoup" id="A0A7I4FCX4">
    <property type="interactions" value="3705"/>
</dbReference>
<dbReference type="PANTHER" id="PTHR32170">
    <property type="entry name" value="PROTEASOME ACTIVATOR COMPLEX SUBUNIT 4"/>
    <property type="match status" value="1"/>
</dbReference>
<dbReference type="Proteomes" id="UP000006727">
    <property type="component" value="Chromosome 20"/>
</dbReference>
<dbReference type="EMBL" id="ABEU02000020">
    <property type="status" value="NOT_ANNOTATED_CDS"/>
    <property type="molecule type" value="Genomic_DNA"/>
</dbReference>
<evidence type="ECO:0000256" key="5">
    <source>
        <dbReference type="ARBA" id="ARBA00022737"/>
    </source>
</evidence>
<keyword evidence="4" id="KW-0963">Cytoplasm</keyword>
<reference evidence="12" key="3">
    <citation type="submission" date="2020-12" db="UniProtKB">
        <authorList>
            <consortium name="EnsemblPlants"/>
        </authorList>
    </citation>
    <scope>IDENTIFICATION</scope>
</reference>
<evidence type="ECO:0000259" key="11">
    <source>
        <dbReference type="Pfam" id="PF23096"/>
    </source>
</evidence>
<evidence type="ECO:0000256" key="4">
    <source>
        <dbReference type="ARBA" id="ARBA00022490"/>
    </source>
</evidence>
<dbReference type="InParanoid" id="A0A7I4FCX4"/>